<keyword evidence="2" id="KW-1185">Reference proteome</keyword>
<organism evidence="1 2">
    <name type="scientific">Pedobacter riviphilus</name>
    <dbReference type="NCBI Taxonomy" id="2766984"/>
    <lineage>
        <taxon>Bacteria</taxon>
        <taxon>Pseudomonadati</taxon>
        <taxon>Bacteroidota</taxon>
        <taxon>Sphingobacteriia</taxon>
        <taxon>Sphingobacteriales</taxon>
        <taxon>Sphingobacteriaceae</taxon>
        <taxon>Pedobacter</taxon>
    </lineage>
</organism>
<evidence type="ECO:0000313" key="1">
    <source>
        <dbReference type="EMBL" id="QNR82892.1"/>
    </source>
</evidence>
<dbReference type="SUPFAM" id="SSF49464">
    <property type="entry name" value="Carboxypeptidase regulatory domain-like"/>
    <property type="match status" value="1"/>
</dbReference>
<evidence type="ECO:0000313" key="2">
    <source>
        <dbReference type="Proteomes" id="UP000516439"/>
    </source>
</evidence>
<sequence length="359" mass="41445">MKNLISGNPCLVNKVSQQQLVFILILFLFSFQFSTVCSQVTYKGTVISENEKKPLALVTVKLQQQQRDSISNEKGIFEIHANQQRDTLIFSCIGYDIKKIPTVNFINGQTVLLKEDNYTLNEVQISVKKQFEVLGKFSYDEVNYSIKNENQELFVSSPRPIAKLFETTASDFKLEYITLGRFVQKHSPPSKPLFSPNGRTTLFPLNDELYFNRNKHLDTSKVNIYITGVDSITRGPDTLLYYKKIEVILNSYQTLNQIDLRKLNIRPPGSRFFVIIEWLYELQNQTYKIGHKMVTDNLQNVFIPQYTIGYEPFIALYPQSADKTSNRFIKQDGKWYALDKPAGDASREIALSINISYYK</sequence>
<protein>
    <submittedName>
        <fullName evidence="1">Carboxypeptidase-like regulatory domain-containing protein</fullName>
    </submittedName>
</protein>
<dbReference type="EMBL" id="CP061171">
    <property type="protein sequence ID" value="QNR82892.1"/>
    <property type="molecule type" value="Genomic_DNA"/>
</dbReference>
<accession>A0ABX6TC59</accession>
<gene>
    <name evidence="1" type="ORF">H9N25_12930</name>
</gene>
<dbReference type="RefSeq" id="WP_190326145.1">
    <property type="nucleotide sequence ID" value="NZ_CP061171.1"/>
</dbReference>
<dbReference type="Pfam" id="PF13715">
    <property type="entry name" value="CarbopepD_reg_2"/>
    <property type="match status" value="1"/>
</dbReference>
<proteinExistence type="predicted"/>
<dbReference type="Proteomes" id="UP000516439">
    <property type="component" value="Chromosome"/>
</dbReference>
<dbReference type="InterPro" id="IPR008969">
    <property type="entry name" value="CarboxyPept-like_regulatory"/>
</dbReference>
<name>A0ABX6TC59_9SPHI</name>
<reference evidence="1 2" key="1">
    <citation type="submission" date="2020-09" db="EMBL/GenBank/DDBJ databases">
        <title>Pedobacter sp. SW-16 isolated from soil near Yeocheon.</title>
        <authorList>
            <person name="Im H.S."/>
            <person name="Joung Y."/>
            <person name="Lee S.-S."/>
        </authorList>
    </citation>
    <scope>NUCLEOTIDE SEQUENCE [LARGE SCALE GENOMIC DNA]</scope>
    <source>
        <strain evidence="1 2">SW-16</strain>
    </source>
</reference>
<dbReference type="Gene3D" id="2.60.40.1120">
    <property type="entry name" value="Carboxypeptidase-like, regulatory domain"/>
    <property type="match status" value="1"/>
</dbReference>